<feature type="transmembrane region" description="Helical" evidence="2">
    <location>
        <begin position="41"/>
        <end position="59"/>
    </location>
</feature>
<evidence type="ECO:0000256" key="1">
    <source>
        <dbReference type="ARBA" id="ARBA00009067"/>
    </source>
</evidence>
<evidence type="ECO:0000256" key="2">
    <source>
        <dbReference type="SAM" id="Phobius"/>
    </source>
</evidence>
<dbReference type="Proteomes" id="UP000070136">
    <property type="component" value="Unassembled WGS sequence"/>
</dbReference>
<evidence type="ECO:0000313" key="5">
    <source>
        <dbReference type="Proteomes" id="UP000070136"/>
    </source>
</evidence>
<dbReference type="InterPro" id="IPR003675">
    <property type="entry name" value="Rce1/LyrA-like_dom"/>
</dbReference>
<dbReference type="EMBL" id="LQOA01000039">
    <property type="protein sequence ID" value="KXT98292.1"/>
    <property type="molecule type" value="Genomic_DNA"/>
</dbReference>
<keyword evidence="2" id="KW-0472">Membrane</keyword>
<name>A0A139Q7U2_STRMT</name>
<keyword evidence="2" id="KW-0812">Transmembrane</keyword>
<feature type="transmembrane region" description="Helical" evidence="2">
    <location>
        <begin position="132"/>
        <end position="149"/>
    </location>
</feature>
<feature type="transmembrane region" description="Helical" evidence="2">
    <location>
        <begin position="161"/>
        <end position="191"/>
    </location>
</feature>
<evidence type="ECO:0000259" key="3">
    <source>
        <dbReference type="Pfam" id="PF02517"/>
    </source>
</evidence>
<dbReference type="AlphaFoldDB" id="A0A139Q7U2"/>
<dbReference type="GO" id="GO:0006508">
    <property type="term" value="P:proteolysis"/>
    <property type="evidence" value="ECO:0007669"/>
    <property type="project" value="UniProtKB-KW"/>
</dbReference>
<comment type="similarity">
    <text evidence="1">Belongs to the UPF0177 family.</text>
</comment>
<dbReference type="Pfam" id="PF02517">
    <property type="entry name" value="Rce1-like"/>
    <property type="match status" value="1"/>
</dbReference>
<keyword evidence="2" id="KW-1133">Transmembrane helix</keyword>
<accession>A0A139Q7U2</accession>
<dbReference type="PATRIC" id="fig|28037.234.peg.1408"/>
<protein>
    <submittedName>
        <fullName evidence="4">Putative metal-dependent membrane protease</fullName>
    </submittedName>
</protein>
<organism evidence="4 5">
    <name type="scientific">Streptococcus mitis</name>
    <dbReference type="NCBI Taxonomy" id="28037"/>
    <lineage>
        <taxon>Bacteria</taxon>
        <taxon>Bacillati</taxon>
        <taxon>Bacillota</taxon>
        <taxon>Bacilli</taxon>
        <taxon>Lactobacillales</taxon>
        <taxon>Streptococcaceae</taxon>
        <taxon>Streptococcus</taxon>
        <taxon>Streptococcus mitis group</taxon>
    </lineage>
</organism>
<feature type="domain" description="CAAX prenyl protease 2/Lysostaphin resistance protein A-like" evidence="3">
    <location>
        <begin position="107"/>
        <end position="187"/>
    </location>
</feature>
<reference evidence="4 5" key="1">
    <citation type="submission" date="2016-01" db="EMBL/GenBank/DDBJ databases">
        <title>Highly variable Streptococcus oralis are common among viridans streptococci isolated from primates.</title>
        <authorList>
            <person name="Denapaite D."/>
            <person name="Rieger M."/>
            <person name="Koendgen S."/>
            <person name="Brueckner R."/>
            <person name="Ochigava I."/>
            <person name="Kappeler P."/>
            <person name="Maetz-Rensing K."/>
            <person name="Leendertz F."/>
            <person name="Hakenbeck R."/>
        </authorList>
    </citation>
    <scope>NUCLEOTIDE SEQUENCE [LARGE SCALE GENOMIC DNA]</scope>
    <source>
        <strain evidence="4 5">DD28</strain>
    </source>
</reference>
<gene>
    <name evidence="4" type="ORF">SMIDD28_01346</name>
</gene>
<dbReference type="RefSeq" id="WP_061425384.1">
    <property type="nucleotide sequence ID" value="NZ_KQ970263.1"/>
</dbReference>
<dbReference type="OrthoDB" id="2414621at2"/>
<proteinExistence type="inferred from homology"/>
<comment type="caution">
    <text evidence="4">The sequence shown here is derived from an EMBL/GenBank/DDBJ whole genome shotgun (WGS) entry which is preliminary data.</text>
</comment>
<feature type="transmembrane region" description="Helical" evidence="2">
    <location>
        <begin position="12"/>
        <end position="35"/>
    </location>
</feature>
<sequence length="192" mass="22403">MNDKTTKLSTAIVALGILMLSIVLYSIAMTGLVFVEKEQLVSVYFYLLVVLMPACFIILPNYIAKKYHLYTSCEIKFSWYKFIFLTALLFLINLFFIKGEEFWYQMVIASCEEFLFRYCLYRILRNNFSKPQTLLICSLLFGILLHLNYDIIDNLLIRSPIGFILGLVTMHFGLHYSIAAHWFINLLAALFQ</sequence>
<feature type="transmembrane region" description="Helical" evidence="2">
    <location>
        <begin position="79"/>
        <end position="96"/>
    </location>
</feature>
<dbReference type="GO" id="GO:0080120">
    <property type="term" value="P:CAAX-box protein maturation"/>
    <property type="evidence" value="ECO:0007669"/>
    <property type="project" value="UniProtKB-ARBA"/>
</dbReference>
<evidence type="ECO:0000313" key="4">
    <source>
        <dbReference type="EMBL" id="KXT98292.1"/>
    </source>
</evidence>
<dbReference type="GO" id="GO:0004175">
    <property type="term" value="F:endopeptidase activity"/>
    <property type="evidence" value="ECO:0007669"/>
    <property type="project" value="UniProtKB-ARBA"/>
</dbReference>
<keyword evidence="4" id="KW-0378">Hydrolase</keyword>
<keyword evidence="4" id="KW-0645">Protease</keyword>